<keyword evidence="6" id="KW-1133">Transmembrane helix</keyword>
<evidence type="ECO:0000256" key="4">
    <source>
        <dbReference type="ARBA" id="ARBA00022729"/>
    </source>
</evidence>
<feature type="region of interest" description="Disordered" evidence="10">
    <location>
        <begin position="477"/>
        <end position="500"/>
    </location>
</feature>
<dbReference type="GO" id="GO:0016020">
    <property type="term" value="C:membrane"/>
    <property type="evidence" value="ECO:0007669"/>
    <property type="project" value="UniProtKB-SubCell"/>
</dbReference>
<evidence type="ECO:0000313" key="12">
    <source>
        <dbReference type="Proteomes" id="UP000189703"/>
    </source>
</evidence>
<dbReference type="AlphaFoldDB" id="A0A1U8Q523"/>
<sequence>MDLFKGWRVGRLNTVVTHLQFVDDTIIFCEGGDPLKARQLKEVIKLFEHMSKLKINFEKSCVAGMNLEQEELEEVAESFGCPITVWPLKYLGMPLGDNPKESRFWNPVVERCSKRLAAWKRNYISMGGTGWDAGVSSRATLASPWKSICGVLPQFLSQIRNLEAVARSSATRSKPVVGCKPLDEGFIKLNFDGCSLWNPGPAGIGGVFRNYEGHVIAMFSGPVGVGDSVFAEFQAVLQGVKLARDLTYDRLLIEVIDVSGKSSFKFLVSNVFSFLEIQFKPGRFFCTGMIPESIGNCTKLEELYLIENQLVGVLPKSLNNLQFLAYLDVSSNRLEGRIKLGGSGNCRNLQELVLTYNQFDGEIPSGLGNCSGLRFLAALDNKLIGQIPSFGILTKLELLYLNENSLSRVIPPEIGTCSSLKELLLQKNQLEGKITNISLSQNNLSGELPLEIPTLNVSDDEAEKGPNAVEALRAQVNAEERDEQTSSSSGSSENSSESGVGVGAVAVTVKRAMKIQSILFEISK</sequence>
<dbReference type="CDD" id="cd06222">
    <property type="entry name" value="RNase_H_like"/>
    <property type="match status" value="1"/>
</dbReference>
<keyword evidence="9" id="KW-0325">Glycoprotein</keyword>
<dbReference type="SUPFAM" id="SSF52058">
    <property type="entry name" value="L domain-like"/>
    <property type="match status" value="1"/>
</dbReference>
<dbReference type="InterPro" id="IPR002156">
    <property type="entry name" value="RNaseH_domain"/>
</dbReference>
<protein>
    <submittedName>
        <fullName evidence="13">Probable LRR receptor-like serine/threonine-protein kinase At4g36180</fullName>
    </submittedName>
</protein>
<dbReference type="Pfam" id="PF00560">
    <property type="entry name" value="LRR_1"/>
    <property type="match status" value="3"/>
</dbReference>
<dbReference type="GO" id="GO:0003676">
    <property type="term" value="F:nucleic acid binding"/>
    <property type="evidence" value="ECO:0007669"/>
    <property type="project" value="InterPro"/>
</dbReference>
<keyword evidence="4" id="KW-0732">Signal</keyword>
<feature type="compositionally biased region" description="Low complexity" evidence="10">
    <location>
        <begin position="486"/>
        <end position="500"/>
    </location>
</feature>
<reference evidence="13" key="1">
    <citation type="submission" date="2025-08" db="UniProtKB">
        <authorList>
            <consortium name="RefSeq"/>
        </authorList>
    </citation>
    <scope>IDENTIFICATION</scope>
</reference>
<evidence type="ECO:0000256" key="9">
    <source>
        <dbReference type="ARBA" id="ARBA00023180"/>
    </source>
</evidence>
<evidence type="ECO:0000256" key="7">
    <source>
        <dbReference type="ARBA" id="ARBA00023136"/>
    </source>
</evidence>
<gene>
    <name evidence="13" type="primary">LOC109114923</name>
</gene>
<evidence type="ECO:0000256" key="10">
    <source>
        <dbReference type="SAM" id="MobiDB-lite"/>
    </source>
</evidence>
<dbReference type="Pfam" id="PF13456">
    <property type="entry name" value="RVT_3"/>
    <property type="match status" value="1"/>
</dbReference>
<evidence type="ECO:0000259" key="11">
    <source>
        <dbReference type="Pfam" id="PF13456"/>
    </source>
</evidence>
<dbReference type="OrthoDB" id="1301880at2759"/>
<name>A0A1U8Q523_NELNU</name>
<accession>A0A1U8Q523</accession>
<evidence type="ECO:0000256" key="8">
    <source>
        <dbReference type="ARBA" id="ARBA00023170"/>
    </source>
</evidence>
<dbReference type="Gene3D" id="3.80.10.10">
    <property type="entry name" value="Ribonuclease Inhibitor"/>
    <property type="match status" value="1"/>
</dbReference>
<organism evidence="12 13">
    <name type="scientific">Nelumbo nucifera</name>
    <name type="common">Sacred lotus</name>
    <dbReference type="NCBI Taxonomy" id="4432"/>
    <lineage>
        <taxon>Eukaryota</taxon>
        <taxon>Viridiplantae</taxon>
        <taxon>Streptophyta</taxon>
        <taxon>Embryophyta</taxon>
        <taxon>Tracheophyta</taxon>
        <taxon>Spermatophyta</taxon>
        <taxon>Magnoliopsida</taxon>
        <taxon>Proteales</taxon>
        <taxon>Nelumbonaceae</taxon>
        <taxon>Nelumbo</taxon>
    </lineage>
</organism>
<evidence type="ECO:0000256" key="1">
    <source>
        <dbReference type="ARBA" id="ARBA00004167"/>
    </source>
</evidence>
<dbReference type="SUPFAM" id="SSF53098">
    <property type="entry name" value="Ribonuclease H-like"/>
    <property type="match status" value="1"/>
</dbReference>
<dbReference type="Proteomes" id="UP000189703">
    <property type="component" value="Unplaced"/>
</dbReference>
<keyword evidence="12" id="KW-1185">Reference proteome</keyword>
<evidence type="ECO:0000256" key="2">
    <source>
        <dbReference type="ARBA" id="ARBA00022614"/>
    </source>
</evidence>
<feature type="domain" description="RNase H type-1" evidence="11">
    <location>
        <begin position="190"/>
        <end position="255"/>
    </location>
</feature>
<dbReference type="PANTHER" id="PTHR27000:SF785">
    <property type="entry name" value="PROTEIN KINASE DOMAIN-CONTAINING PROTEIN"/>
    <property type="match status" value="1"/>
</dbReference>
<keyword evidence="2" id="KW-0433">Leucine-rich repeat</keyword>
<evidence type="ECO:0000313" key="13">
    <source>
        <dbReference type="RefSeq" id="XP_019053903.1"/>
    </source>
</evidence>
<keyword evidence="3" id="KW-0812">Transmembrane</keyword>
<keyword evidence="5" id="KW-0677">Repeat</keyword>
<dbReference type="InterPro" id="IPR036397">
    <property type="entry name" value="RNaseH_sf"/>
</dbReference>
<dbReference type="Gene3D" id="3.30.420.10">
    <property type="entry name" value="Ribonuclease H-like superfamily/Ribonuclease H"/>
    <property type="match status" value="1"/>
</dbReference>
<dbReference type="RefSeq" id="XP_019053903.1">
    <property type="nucleotide sequence ID" value="XM_019198358.1"/>
</dbReference>
<keyword evidence="7" id="KW-0472">Membrane</keyword>
<comment type="subcellular location">
    <subcellularLocation>
        <location evidence="1">Membrane</location>
        <topology evidence="1">Single-pass membrane protein</topology>
    </subcellularLocation>
</comment>
<dbReference type="InterPro" id="IPR032675">
    <property type="entry name" value="LRR_dom_sf"/>
</dbReference>
<dbReference type="PANTHER" id="PTHR27000">
    <property type="entry name" value="LEUCINE-RICH REPEAT RECEPTOR-LIKE PROTEIN KINASE FAMILY PROTEIN-RELATED"/>
    <property type="match status" value="1"/>
</dbReference>
<keyword evidence="8" id="KW-0675">Receptor</keyword>
<proteinExistence type="predicted"/>
<dbReference type="STRING" id="4432.A0A1U8Q523"/>
<dbReference type="InParanoid" id="A0A1U8Q523"/>
<dbReference type="InterPro" id="IPR001611">
    <property type="entry name" value="Leu-rich_rpt"/>
</dbReference>
<evidence type="ECO:0000256" key="6">
    <source>
        <dbReference type="ARBA" id="ARBA00022989"/>
    </source>
</evidence>
<evidence type="ECO:0000256" key="5">
    <source>
        <dbReference type="ARBA" id="ARBA00022737"/>
    </source>
</evidence>
<dbReference type="FunFam" id="3.80.10.10:FF:000041">
    <property type="entry name" value="LRR receptor-like serine/threonine-protein kinase ERECTA"/>
    <property type="match status" value="1"/>
</dbReference>
<dbReference type="InterPro" id="IPR044730">
    <property type="entry name" value="RNase_H-like_dom_plant"/>
</dbReference>
<dbReference type="InterPro" id="IPR012337">
    <property type="entry name" value="RNaseH-like_sf"/>
</dbReference>
<dbReference type="KEGG" id="nnu:109114923"/>
<dbReference type="GeneID" id="109114923"/>
<dbReference type="GO" id="GO:0004523">
    <property type="term" value="F:RNA-DNA hybrid ribonuclease activity"/>
    <property type="evidence" value="ECO:0007669"/>
    <property type="project" value="InterPro"/>
</dbReference>
<evidence type="ECO:0000256" key="3">
    <source>
        <dbReference type="ARBA" id="ARBA00022692"/>
    </source>
</evidence>